<sequence length="39" mass="4684">MALYLILILCPLMFFVLYREGRSMDRLFGKKAEDDEEQK</sequence>
<reference evidence="1 2" key="1">
    <citation type="journal article" date="2012" name="J. Bacteriol.">
        <title>Complete genome sequences of Methylophaga sp. strain JAM1 and Methylophaga sp. strain JAM7.</title>
        <authorList>
            <person name="Villeneuve C."/>
            <person name="Martineau C."/>
            <person name="Mauffrey F."/>
            <person name="Villemur R."/>
        </authorList>
    </citation>
    <scope>NUCLEOTIDE SEQUENCE [LARGE SCALE GENOMIC DNA]</scope>
    <source>
        <strain evidence="1 2">JAM1</strain>
    </source>
</reference>
<proteinExistence type="predicted"/>
<dbReference type="HOGENOM" id="CLU_3312586_0_0_6"/>
<dbReference type="EMBL" id="CP003390">
    <property type="protein sequence ID" value="AFI84642.1"/>
    <property type="molecule type" value="Genomic_DNA"/>
</dbReference>
<evidence type="ECO:0000313" key="1">
    <source>
        <dbReference type="EMBL" id="AFI84642.1"/>
    </source>
</evidence>
<reference evidence="1 2" key="2">
    <citation type="journal article" date="2013" name="Int. J. Syst. Evol. Microbiol.">
        <title>Methylophaga nitratireducenticrescens sp. nov. and Methylophaga frappieri sp. nov., isolated from the biofilm of the methanol-fed denitrification system treating the seawater at the Montreal Biodome.</title>
        <authorList>
            <person name="Villeneuve C."/>
            <person name="Martineau C."/>
            <person name="Mauffrey F."/>
            <person name="Villemur R."/>
        </authorList>
    </citation>
    <scope>NUCLEOTIDE SEQUENCE [LARGE SCALE GENOMIC DNA]</scope>
    <source>
        <strain evidence="1 2">JAM1</strain>
    </source>
</reference>
<dbReference type="Proteomes" id="UP000009144">
    <property type="component" value="Chromosome"/>
</dbReference>
<evidence type="ECO:0000313" key="2">
    <source>
        <dbReference type="Proteomes" id="UP000009144"/>
    </source>
</evidence>
<dbReference type="AlphaFoldDB" id="I1XJS3"/>
<organism evidence="1 2">
    <name type="scientific">Methylophaga nitratireducenticrescens</name>
    <dbReference type="NCBI Taxonomy" id="754476"/>
    <lineage>
        <taxon>Bacteria</taxon>
        <taxon>Pseudomonadati</taxon>
        <taxon>Pseudomonadota</taxon>
        <taxon>Gammaproteobacteria</taxon>
        <taxon>Thiotrichales</taxon>
        <taxon>Piscirickettsiaceae</taxon>
        <taxon>Methylophaga</taxon>
    </lineage>
</organism>
<name>I1XJS3_METNJ</name>
<accession>I1XJS3</accession>
<keyword evidence="2" id="KW-1185">Reference proteome</keyword>
<protein>
    <submittedName>
        <fullName evidence="1">Uncharacterized protein</fullName>
    </submittedName>
</protein>
<gene>
    <name evidence="1" type="ordered locus">Q7A_1824</name>
</gene>